<keyword evidence="2" id="KW-1185">Reference proteome</keyword>
<protein>
    <submittedName>
        <fullName evidence="1">Uncharacterized protein</fullName>
    </submittedName>
</protein>
<proteinExistence type="predicted"/>
<gene>
    <name evidence="1" type="ORF">MILVUS5_LOCUS1099</name>
</gene>
<evidence type="ECO:0000313" key="2">
    <source>
        <dbReference type="Proteomes" id="UP001177021"/>
    </source>
</evidence>
<dbReference type="EMBL" id="CASHSV030000001">
    <property type="protein sequence ID" value="CAJ2629020.1"/>
    <property type="molecule type" value="Genomic_DNA"/>
</dbReference>
<evidence type="ECO:0000313" key="1">
    <source>
        <dbReference type="EMBL" id="CAJ2629020.1"/>
    </source>
</evidence>
<comment type="caution">
    <text evidence="1">The sequence shown here is derived from an EMBL/GenBank/DDBJ whole genome shotgun (WGS) entry which is preliminary data.</text>
</comment>
<accession>A0ACB0IAC1</accession>
<dbReference type="Proteomes" id="UP001177021">
    <property type="component" value="Unassembled WGS sequence"/>
</dbReference>
<organism evidence="1 2">
    <name type="scientific">Trifolium pratense</name>
    <name type="common">Red clover</name>
    <dbReference type="NCBI Taxonomy" id="57577"/>
    <lineage>
        <taxon>Eukaryota</taxon>
        <taxon>Viridiplantae</taxon>
        <taxon>Streptophyta</taxon>
        <taxon>Embryophyta</taxon>
        <taxon>Tracheophyta</taxon>
        <taxon>Spermatophyta</taxon>
        <taxon>Magnoliopsida</taxon>
        <taxon>eudicotyledons</taxon>
        <taxon>Gunneridae</taxon>
        <taxon>Pentapetalae</taxon>
        <taxon>rosids</taxon>
        <taxon>fabids</taxon>
        <taxon>Fabales</taxon>
        <taxon>Fabaceae</taxon>
        <taxon>Papilionoideae</taxon>
        <taxon>50 kb inversion clade</taxon>
        <taxon>NPAAA clade</taxon>
        <taxon>Hologalegina</taxon>
        <taxon>IRL clade</taxon>
        <taxon>Trifolieae</taxon>
        <taxon>Trifolium</taxon>
    </lineage>
</organism>
<reference evidence="1" key="1">
    <citation type="submission" date="2023-10" db="EMBL/GenBank/DDBJ databases">
        <authorList>
            <person name="Rodriguez Cubillos JULIANA M."/>
            <person name="De Vega J."/>
        </authorList>
    </citation>
    <scope>NUCLEOTIDE SEQUENCE</scope>
</reference>
<sequence length="256" mass="28692">MLDDTIVASFLLTLNNKTSSSSSSSTLSPPFNVHWTIRQRRSKPRSHTSKIKIQSRRPSPTTLSWSSSTSASAAATTTDGNEESTRFNKSAHTSRSKGPLAWALIVWRCNLTLQGPLVFSSIFYLENDFIRPRLYSDHQQSPFHVPASGGAYRHDLWNSTNSKLFAACSNAGVNFPKADSKTQPDRYLLIATSGGLNQQRTGIIDAVVAAYILNATLVIPELDHTSFWKDSRYVFTFYFYHIRTSLQSQVLINIFY</sequence>
<name>A0ACB0IAC1_TRIPR</name>